<feature type="region of interest" description="Disordered" evidence="3">
    <location>
        <begin position="66"/>
        <end position="101"/>
    </location>
</feature>
<dbReference type="PANTHER" id="PTHR31669">
    <property type="entry name" value="PROTEIN FAR1-RELATED SEQUENCE 10-RELATED"/>
    <property type="match status" value="1"/>
</dbReference>
<dbReference type="GO" id="GO:0008270">
    <property type="term" value="F:zinc ion binding"/>
    <property type="evidence" value="ECO:0007669"/>
    <property type="project" value="UniProtKB-UniRule"/>
</dbReference>
<evidence type="ECO:0000256" key="3">
    <source>
        <dbReference type="SAM" id="MobiDB-lite"/>
    </source>
</evidence>
<reference evidence="5" key="1">
    <citation type="submission" date="2023-08" db="EMBL/GenBank/DDBJ databases">
        <title>A de novo genome assembly of Solanum verrucosum Schlechtendal, a Mexican diploid species geographically isolated from the other diploid A-genome species in potato relatives.</title>
        <authorList>
            <person name="Hosaka K."/>
        </authorList>
    </citation>
    <scope>NUCLEOTIDE SEQUENCE</scope>
    <source>
        <tissue evidence="5">Young leaves</tissue>
    </source>
</reference>
<evidence type="ECO:0000256" key="2">
    <source>
        <dbReference type="RuleBase" id="RU367018"/>
    </source>
</evidence>
<gene>
    <name evidence="5" type="ORF">MTR67_014124</name>
</gene>
<feature type="region of interest" description="Disordered" evidence="3">
    <location>
        <begin position="777"/>
        <end position="809"/>
    </location>
</feature>
<comment type="function">
    <text evidence="2">Putative transcription activator involved in regulating light control of development.</text>
</comment>
<feature type="compositionally biased region" description="Low complexity" evidence="3">
    <location>
        <begin position="66"/>
        <end position="75"/>
    </location>
</feature>
<keyword evidence="2" id="KW-0479">Metal-binding</keyword>
<name>A0AAF0TJ08_SOLVR</name>
<accession>A0AAF0TJ08</accession>
<dbReference type="InterPro" id="IPR004330">
    <property type="entry name" value="FAR1_DNA_bnd_dom"/>
</dbReference>
<dbReference type="InterPro" id="IPR031052">
    <property type="entry name" value="FHY3/FAR1"/>
</dbReference>
<comment type="subcellular location">
    <subcellularLocation>
        <location evidence="2">Nucleus</location>
    </subcellularLocation>
</comment>
<dbReference type="EMBL" id="CP133614">
    <property type="protein sequence ID" value="WMV20739.1"/>
    <property type="molecule type" value="Genomic_DNA"/>
</dbReference>
<feature type="domain" description="SWIM-type" evidence="4">
    <location>
        <begin position="610"/>
        <end position="646"/>
    </location>
</feature>
<evidence type="ECO:0000256" key="1">
    <source>
        <dbReference type="PROSITE-ProRule" id="PRU00325"/>
    </source>
</evidence>
<dbReference type="InterPro" id="IPR007527">
    <property type="entry name" value="Znf_SWIM"/>
</dbReference>
<keyword evidence="2" id="KW-0539">Nucleus</keyword>
<feature type="compositionally biased region" description="Polar residues" evidence="3">
    <location>
        <begin position="1"/>
        <end position="10"/>
    </location>
</feature>
<feature type="compositionally biased region" description="Basic and acidic residues" evidence="3">
    <location>
        <begin position="43"/>
        <end position="53"/>
    </location>
</feature>
<keyword evidence="1 2" id="KW-0863">Zinc-finger</keyword>
<evidence type="ECO:0000313" key="5">
    <source>
        <dbReference type="EMBL" id="WMV20739.1"/>
    </source>
</evidence>
<dbReference type="InterPro" id="IPR018289">
    <property type="entry name" value="MULE_transposase_dom"/>
</dbReference>
<dbReference type="PROSITE" id="PS50966">
    <property type="entry name" value="ZF_SWIM"/>
    <property type="match status" value="1"/>
</dbReference>
<dbReference type="Pfam" id="PF10551">
    <property type="entry name" value="MULE"/>
    <property type="match status" value="1"/>
</dbReference>
<dbReference type="Proteomes" id="UP001234989">
    <property type="component" value="Chromosome 3"/>
</dbReference>
<feature type="compositionally biased region" description="Acidic residues" evidence="3">
    <location>
        <begin position="76"/>
        <end position="98"/>
    </location>
</feature>
<organism evidence="5 6">
    <name type="scientific">Solanum verrucosum</name>
    <dbReference type="NCBI Taxonomy" id="315347"/>
    <lineage>
        <taxon>Eukaryota</taxon>
        <taxon>Viridiplantae</taxon>
        <taxon>Streptophyta</taxon>
        <taxon>Embryophyta</taxon>
        <taxon>Tracheophyta</taxon>
        <taxon>Spermatophyta</taxon>
        <taxon>Magnoliopsida</taxon>
        <taxon>eudicotyledons</taxon>
        <taxon>Gunneridae</taxon>
        <taxon>Pentapetalae</taxon>
        <taxon>asterids</taxon>
        <taxon>lamiids</taxon>
        <taxon>Solanales</taxon>
        <taxon>Solanaceae</taxon>
        <taxon>Solanoideae</taxon>
        <taxon>Solaneae</taxon>
        <taxon>Solanum</taxon>
    </lineage>
</organism>
<feature type="compositionally biased region" description="Basic residues" evidence="3">
    <location>
        <begin position="788"/>
        <end position="800"/>
    </location>
</feature>
<dbReference type="AlphaFoldDB" id="A0AAF0TJ08"/>
<protein>
    <recommendedName>
        <fullName evidence="2">Protein FAR1-RELATED SEQUENCE</fullName>
    </recommendedName>
</protein>
<comment type="similarity">
    <text evidence="2">Belongs to the FHY3/FAR1 family.</text>
</comment>
<keyword evidence="6" id="KW-1185">Reference proteome</keyword>
<keyword evidence="2" id="KW-0862">Zinc</keyword>
<feature type="region of interest" description="Disordered" evidence="3">
    <location>
        <begin position="1"/>
        <end position="53"/>
    </location>
</feature>
<dbReference type="PANTHER" id="PTHR31669:SF283">
    <property type="entry name" value="PROTEIN FAR1-RELATED SEQUENCE"/>
    <property type="match status" value="1"/>
</dbReference>
<dbReference type="GO" id="GO:0005634">
    <property type="term" value="C:nucleus"/>
    <property type="evidence" value="ECO:0007669"/>
    <property type="project" value="UniProtKB-SubCell"/>
</dbReference>
<proteinExistence type="inferred from homology"/>
<evidence type="ECO:0000313" key="6">
    <source>
        <dbReference type="Proteomes" id="UP001234989"/>
    </source>
</evidence>
<dbReference type="Pfam" id="PF03101">
    <property type="entry name" value="FAR1"/>
    <property type="match status" value="1"/>
</dbReference>
<dbReference type="GO" id="GO:0006355">
    <property type="term" value="P:regulation of DNA-templated transcription"/>
    <property type="evidence" value="ECO:0007669"/>
    <property type="project" value="UniProtKB-UniRule"/>
</dbReference>
<evidence type="ECO:0000259" key="4">
    <source>
        <dbReference type="PROSITE" id="PS50966"/>
    </source>
</evidence>
<sequence length="809" mass="94465">MESTSQNSQLHDLLNNVLGLEEDDSLLSQNDEHHEDSDDAYDGPEHYLHSDDEDVINKLFEEINQSEQEESISVSDGEEYEAEKECEEQTDSTNDDNFSDQQYMEGPLVDMVYCSVESLFAFYKEYSRLNGFGVLKKTSKKRGCEYARYVSFACDKSRKPTAKNYSKKVDCKCKVNCVVLPDGSCRVTTVTKEHNHELQPSLTRFFGCHRKISKSLKRKLEAYDIAGIRPAKSIRLLEVQAGGPDRMGCTPKDCRNYILQQRRMRTLSCDAAAIQKFFALMQMKDDEFFYVIDTDNVGRLRNVVWVHTHCKYAYREFSDVVCFDSTYLVNQWRMPFASFVGVNQHKQSILLGCALLTSEDIETYKFVFSTWLAAMSNAPPTAILTDQCESIKAEIAEVLPDTIHRYCIWHIMTKLPAKIKGVWDFKTAKSEFKSIICNSITINEFEEKWASFIQKYELQHRLWFHNLYLEKEKWIPVFLNHYFWAGMMSTQRSESMHAFFDGYISGRSSLKQFVEQYELALRFKYEKKLQAEADSRKKHAAPCSGFDWDLQLQTHYTRPIYDAFAAEHLKRLYHCEIERHHDFNVVEGVEKYSVTDYSISNDFHGNRFVYIVEYRPRNQYLDCNCKNFQSEGVVCCHILKTMSHCRIKMLHDRYILRRWRRDIIRPHIGKFFQGGYPSMTDEYKKYNYLKKWFDRNCDVVLDNNAKYADFKNVLKGRFNAYCNWNDEMAVPSVGDPNSEEDVTFIRNPREIRTRGRPPTNRCRRGGGRWNRTYYHADQLGETSQGRRGGGRRGVGRRAGRGGRGSGIMT</sequence>